<name>A0AA88J5B8_FICCA</name>
<accession>A0AA88J5B8</accession>
<dbReference type="AlphaFoldDB" id="A0AA88J5B8"/>
<evidence type="ECO:0000313" key="2">
    <source>
        <dbReference type="Proteomes" id="UP001187192"/>
    </source>
</evidence>
<sequence>MLLGTQGSLLDSRSATSRNRLCPQFFTYKGLANSFVFRTSQAHMLSATGVGPATNTFGIFGARQEDGWGGKEASSRKLCRRASSGSSTAECGLSEPDSPRATVWFAIHTRAWTLGWLFRRLGVRVVAHFLLCPWLWSVLE</sequence>
<gene>
    <name evidence="1" type="ORF">TIFTF001_031328</name>
</gene>
<evidence type="ECO:0000313" key="1">
    <source>
        <dbReference type="EMBL" id="GMN62242.1"/>
    </source>
</evidence>
<dbReference type="Proteomes" id="UP001187192">
    <property type="component" value="Unassembled WGS sequence"/>
</dbReference>
<protein>
    <submittedName>
        <fullName evidence="1">Uncharacterized protein</fullName>
    </submittedName>
</protein>
<comment type="caution">
    <text evidence="1">The sequence shown here is derived from an EMBL/GenBank/DDBJ whole genome shotgun (WGS) entry which is preliminary data.</text>
</comment>
<organism evidence="1 2">
    <name type="scientific">Ficus carica</name>
    <name type="common">Common fig</name>
    <dbReference type="NCBI Taxonomy" id="3494"/>
    <lineage>
        <taxon>Eukaryota</taxon>
        <taxon>Viridiplantae</taxon>
        <taxon>Streptophyta</taxon>
        <taxon>Embryophyta</taxon>
        <taxon>Tracheophyta</taxon>
        <taxon>Spermatophyta</taxon>
        <taxon>Magnoliopsida</taxon>
        <taxon>eudicotyledons</taxon>
        <taxon>Gunneridae</taxon>
        <taxon>Pentapetalae</taxon>
        <taxon>rosids</taxon>
        <taxon>fabids</taxon>
        <taxon>Rosales</taxon>
        <taxon>Moraceae</taxon>
        <taxon>Ficeae</taxon>
        <taxon>Ficus</taxon>
    </lineage>
</organism>
<reference evidence="1" key="1">
    <citation type="submission" date="2023-07" db="EMBL/GenBank/DDBJ databases">
        <title>draft genome sequence of fig (Ficus carica).</title>
        <authorList>
            <person name="Takahashi T."/>
            <person name="Nishimura K."/>
        </authorList>
    </citation>
    <scope>NUCLEOTIDE SEQUENCE</scope>
</reference>
<proteinExistence type="predicted"/>
<keyword evidence="2" id="KW-1185">Reference proteome</keyword>
<dbReference type="EMBL" id="BTGU01000125">
    <property type="protein sequence ID" value="GMN62242.1"/>
    <property type="molecule type" value="Genomic_DNA"/>
</dbReference>